<feature type="transmembrane region" description="Helical" evidence="1">
    <location>
        <begin position="274"/>
        <end position="295"/>
    </location>
</feature>
<feature type="transmembrane region" description="Helical" evidence="1">
    <location>
        <begin position="12"/>
        <end position="35"/>
    </location>
</feature>
<organism evidence="2 3">
    <name type="scientific">Amycolatopsis arida</name>
    <dbReference type="NCBI Taxonomy" id="587909"/>
    <lineage>
        <taxon>Bacteria</taxon>
        <taxon>Bacillati</taxon>
        <taxon>Actinomycetota</taxon>
        <taxon>Actinomycetes</taxon>
        <taxon>Pseudonocardiales</taxon>
        <taxon>Pseudonocardiaceae</taxon>
        <taxon>Amycolatopsis</taxon>
    </lineage>
</organism>
<dbReference type="STRING" id="587909.SAMN05421810_103744"/>
<dbReference type="RefSeq" id="WP_092530319.1">
    <property type="nucleotide sequence ID" value="NZ_FOWW01000003.1"/>
</dbReference>
<evidence type="ECO:0000256" key="1">
    <source>
        <dbReference type="SAM" id="Phobius"/>
    </source>
</evidence>
<proteinExistence type="predicted"/>
<dbReference type="AlphaFoldDB" id="A0A1I5U029"/>
<name>A0A1I5U029_9PSEU</name>
<keyword evidence="1" id="KW-0472">Membrane</keyword>
<dbReference type="EMBL" id="FOWW01000003">
    <property type="protein sequence ID" value="SFP88662.1"/>
    <property type="molecule type" value="Genomic_DNA"/>
</dbReference>
<dbReference type="OrthoDB" id="4964568at2"/>
<feature type="transmembrane region" description="Helical" evidence="1">
    <location>
        <begin position="235"/>
        <end position="254"/>
    </location>
</feature>
<feature type="transmembrane region" description="Helical" evidence="1">
    <location>
        <begin position="88"/>
        <end position="111"/>
    </location>
</feature>
<keyword evidence="1" id="KW-1133">Transmembrane helix</keyword>
<protein>
    <submittedName>
        <fullName evidence="2">Uncharacterized protein</fullName>
    </submittedName>
</protein>
<accession>A0A1I5U029</accession>
<gene>
    <name evidence="2" type="ORF">SAMN05421810_103744</name>
</gene>
<keyword evidence="3" id="KW-1185">Reference proteome</keyword>
<reference evidence="3" key="1">
    <citation type="submission" date="2016-10" db="EMBL/GenBank/DDBJ databases">
        <authorList>
            <person name="Varghese N."/>
            <person name="Submissions S."/>
        </authorList>
    </citation>
    <scope>NUCLEOTIDE SEQUENCE [LARGE SCALE GENOMIC DNA]</scope>
    <source>
        <strain evidence="3">CGMCC 4.5579</strain>
    </source>
</reference>
<dbReference type="Proteomes" id="UP000198727">
    <property type="component" value="Unassembled WGS sequence"/>
</dbReference>
<keyword evidence="1" id="KW-0812">Transmembrane</keyword>
<evidence type="ECO:0000313" key="2">
    <source>
        <dbReference type="EMBL" id="SFP88662.1"/>
    </source>
</evidence>
<feature type="transmembrane region" description="Helical" evidence="1">
    <location>
        <begin position="164"/>
        <end position="188"/>
    </location>
</feature>
<feature type="transmembrane region" description="Helical" evidence="1">
    <location>
        <begin position="208"/>
        <end position="228"/>
    </location>
</feature>
<feature type="transmembrane region" description="Helical" evidence="1">
    <location>
        <begin position="131"/>
        <end position="152"/>
    </location>
</feature>
<sequence length="314" mass="32242">MTQQPRSDRPGPLRVAVGYAAILGTLPYLTLKLAWLTGHPLGLADPDLVDGPMMYAANAFTGGMDLVAILLALTFTHDRRGRAPAWPLVFPIWVGTGFLAPIALAGPLIGVDFALPTEETTGPALEPWVTPLVYASFAWQGVTLLTAFALYARVRWAALFSTRLGAVPLGGTGAVAAVLGVVAAVTHLAWALGVPVGVDVPRGLGQHAVNAVDGLLALAAVAGLLAAARGRTGSRWALAAGWTGEAAMFAWGFWSLVTTTAMAEVFRGPTAAHLVVQGARCLGGILLGVAVLRVVSRRAGTAAGPVGAVVRPAA</sequence>
<feature type="transmembrane region" description="Helical" evidence="1">
    <location>
        <begin position="55"/>
        <end position="76"/>
    </location>
</feature>
<evidence type="ECO:0000313" key="3">
    <source>
        <dbReference type="Proteomes" id="UP000198727"/>
    </source>
</evidence>